<dbReference type="Gene3D" id="3.40.50.1820">
    <property type="entry name" value="alpha/beta hydrolase"/>
    <property type="match status" value="1"/>
</dbReference>
<comment type="caution">
    <text evidence="6">The sequence shown here is derived from an EMBL/GenBank/DDBJ whole genome shotgun (WGS) entry which is preliminary data.</text>
</comment>
<dbReference type="Gene3D" id="1.10.287.410">
    <property type="match status" value="1"/>
</dbReference>
<evidence type="ECO:0000256" key="2">
    <source>
        <dbReference type="ARBA" id="ARBA00022645"/>
    </source>
</evidence>
<organism evidence="6 7">
    <name type="scientific">Beauveria asiatica</name>
    <dbReference type="NCBI Taxonomy" id="1069075"/>
    <lineage>
        <taxon>Eukaryota</taxon>
        <taxon>Fungi</taxon>
        <taxon>Dikarya</taxon>
        <taxon>Ascomycota</taxon>
        <taxon>Pezizomycotina</taxon>
        <taxon>Sordariomycetes</taxon>
        <taxon>Hypocreomycetidae</taxon>
        <taxon>Hypocreales</taxon>
        <taxon>Cordycipitaceae</taxon>
        <taxon>Beauveria</taxon>
    </lineage>
</organism>
<evidence type="ECO:0000256" key="1">
    <source>
        <dbReference type="ARBA" id="ARBA00009431"/>
    </source>
</evidence>
<keyword evidence="7" id="KW-1185">Reference proteome</keyword>
<evidence type="ECO:0000256" key="3">
    <source>
        <dbReference type="ARBA" id="ARBA00022670"/>
    </source>
</evidence>
<keyword evidence="3" id="KW-0645">Protease</keyword>
<dbReference type="GO" id="GO:0006508">
    <property type="term" value="P:proteolysis"/>
    <property type="evidence" value="ECO:0007669"/>
    <property type="project" value="UniProtKB-KW"/>
</dbReference>
<reference evidence="6 7" key="1">
    <citation type="submission" date="2020-02" db="EMBL/GenBank/DDBJ databases">
        <title>Comparative genomics of the hypocrealean fungal genus Beauvera.</title>
        <authorList>
            <person name="Showalter D.N."/>
            <person name="Bushley K.E."/>
            <person name="Rehner S.A."/>
        </authorList>
    </citation>
    <scope>NUCLEOTIDE SEQUENCE [LARGE SCALE GENOMIC DNA]</scope>
    <source>
        <strain evidence="6 7">ARSEF4384</strain>
    </source>
</reference>
<accession>A0AAW0RJV8</accession>
<evidence type="ECO:0008006" key="8">
    <source>
        <dbReference type="Google" id="ProtNLM"/>
    </source>
</evidence>
<dbReference type="InterPro" id="IPR001563">
    <property type="entry name" value="Peptidase_S10"/>
</dbReference>
<name>A0AAW0RJV8_9HYPO</name>
<dbReference type="AlphaFoldDB" id="A0AAW0RJV8"/>
<protein>
    <recommendedName>
        <fullName evidence="8">Carboxypeptidase Y</fullName>
    </recommendedName>
</protein>
<dbReference type="GO" id="GO:0004185">
    <property type="term" value="F:serine-type carboxypeptidase activity"/>
    <property type="evidence" value="ECO:0007669"/>
    <property type="project" value="InterPro"/>
</dbReference>
<evidence type="ECO:0000256" key="4">
    <source>
        <dbReference type="ARBA" id="ARBA00022801"/>
    </source>
</evidence>
<comment type="similarity">
    <text evidence="1">Belongs to the peptidase S10 family.</text>
</comment>
<keyword evidence="5" id="KW-0325">Glycoprotein</keyword>
<sequence>MLMGWLVVFTENQYKAYVDFAVKNQYRPLLNASDAQPYYDAWKNKCVPAYSGCTDSVGSNSICARADAQCANSVESPLEDLAQFDAYDIRADDDSFPPSTFESYLTSASVKKAIGATSNFSSCGRTAIGRDDSARSFLKPLSDVIKSGVNVLIWAGDADWICNWIGNYDAIQSIAPKEFVSASIKPYTVQGKKYGEYKTAGKLNWLRVYKAGHEVPAYQPEAALAAFTTIMSKQSLKST</sequence>
<proteinExistence type="inferred from homology"/>
<evidence type="ECO:0000313" key="6">
    <source>
        <dbReference type="EMBL" id="KAK8142478.1"/>
    </source>
</evidence>
<evidence type="ECO:0000256" key="5">
    <source>
        <dbReference type="ARBA" id="ARBA00023180"/>
    </source>
</evidence>
<dbReference type="EMBL" id="JAAHCF010000666">
    <property type="protein sequence ID" value="KAK8142478.1"/>
    <property type="molecule type" value="Genomic_DNA"/>
</dbReference>
<dbReference type="Proteomes" id="UP001397290">
    <property type="component" value="Unassembled WGS sequence"/>
</dbReference>
<gene>
    <name evidence="6" type="ORF">G3M48_008697</name>
</gene>
<keyword evidence="2" id="KW-0121">Carboxypeptidase</keyword>
<dbReference type="SUPFAM" id="SSF53474">
    <property type="entry name" value="alpha/beta-Hydrolases"/>
    <property type="match status" value="1"/>
</dbReference>
<dbReference type="Pfam" id="PF00450">
    <property type="entry name" value="Peptidase_S10"/>
    <property type="match status" value="1"/>
</dbReference>
<keyword evidence="4" id="KW-0378">Hydrolase</keyword>
<evidence type="ECO:0000313" key="7">
    <source>
        <dbReference type="Proteomes" id="UP001397290"/>
    </source>
</evidence>
<dbReference type="InterPro" id="IPR029058">
    <property type="entry name" value="AB_hydrolase_fold"/>
</dbReference>